<gene>
    <name evidence="7" type="ORF">GUJ93_ZPchr0001g30319</name>
</gene>
<feature type="coiled-coil region" evidence="5">
    <location>
        <begin position="72"/>
        <end position="117"/>
    </location>
</feature>
<feature type="coiled-coil region" evidence="5">
    <location>
        <begin position="647"/>
        <end position="716"/>
    </location>
</feature>
<feature type="region of interest" description="Disordered" evidence="6">
    <location>
        <begin position="882"/>
        <end position="1003"/>
    </location>
</feature>
<feature type="coiled-coil region" evidence="5">
    <location>
        <begin position="266"/>
        <end position="293"/>
    </location>
</feature>
<reference evidence="7" key="1">
    <citation type="journal article" date="2021" name="bioRxiv">
        <title>Whole Genome Assembly and Annotation of Northern Wild Rice, Zizania palustris L., Supports a Whole Genome Duplication in the Zizania Genus.</title>
        <authorList>
            <person name="Haas M."/>
            <person name="Kono T."/>
            <person name="Macchietto M."/>
            <person name="Millas R."/>
            <person name="McGilp L."/>
            <person name="Shao M."/>
            <person name="Duquette J."/>
            <person name="Hirsch C.N."/>
            <person name="Kimball J."/>
        </authorList>
    </citation>
    <scope>NUCLEOTIDE SEQUENCE</scope>
    <source>
        <tissue evidence="7">Fresh leaf tissue</tissue>
    </source>
</reference>
<evidence type="ECO:0000256" key="5">
    <source>
        <dbReference type="SAM" id="Coils"/>
    </source>
</evidence>
<dbReference type="PANTHER" id="PTHR31908:SF2">
    <property type="entry name" value="PROTEIN CROWDED NUCLEI 4"/>
    <property type="match status" value="1"/>
</dbReference>
<dbReference type="AlphaFoldDB" id="A0A8J5S512"/>
<dbReference type="EMBL" id="JAAALK010000288">
    <property type="protein sequence ID" value="KAG8055285.1"/>
    <property type="molecule type" value="Genomic_DNA"/>
</dbReference>
<evidence type="ECO:0000313" key="8">
    <source>
        <dbReference type="Proteomes" id="UP000729402"/>
    </source>
</evidence>
<comment type="subcellular location">
    <subcellularLocation>
        <location evidence="3">Nucleus lamina</location>
    </subcellularLocation>
</comment>
<organism evidence="7 8">
    <name type="scientific">Zizania palustris</name>
    <name type="common">Northern wild rice</name>
    <dbReference type="NCBI Taxonomy" id="103762"/>
    <lineage>
        <taxon>Eukaryota</taxon>
        <taxon>Viridiplantae</taxon>
        <taxon>Streptophyta</taxon>
        <taxon>Embryophyta</taxon>
        <taxon>Tracheophyta</taxon>
        <taxon>Spermatophyta</taxon>
        <taxon>Magnoliopsida</taxon>
        <taxon>Liliopsida</taxon>
        <taxon>Poales</taxon>
        <taxon>Poaceae</taxon>
        <taxon>BOP clade</taxon>
        <taxon>Oryzoideae</taxon>
        <taxon>Oryzeae</taxon>
        <taxon>Zizaniinae</taxon>
        <taxon>Zizania</taxon>
    </lineage>
</organism>
<evidence type="ECO:0000256" key="1">
    <source>
        <dbReference type="ARBA" id="ARBA00023054"/>
    </source>
</evidence>
<feature type="compositionally biased region" description="Gly residues" evidence="6">
    <location>
        <begin position="7"/>
        <end position="20"/>
    </location>
</feature>
<feature type="coiled-coil region" evidence="5">
    <location>
        <begin position="398"/>
        <end position="540"/>
    </location>
</feature>
<dbReference type="GO" id="GO:0005652">
    <property type="term" value="C:nuclear lamina"/>
    <property type="evidence" value="ECO:0007669"/>
    <property type="project" value="UniProtKB-SubCell"/>
</dbReference>
<evidence type="ECO:0000256" key="6">
    <source>
        <dbReference type="SAM" id="MobiDB-lite"/>
    </source>
</evidence>
<evidence type="ECO:0008006" key="9">
    <source>
        <dbReference type="Google" id="ProtNLM"/>
    </source>
</evidence>
<keyword evidence="1 5" id="KW-0175">Coiled coil</keyword>
<dbReference type="GO" id="GO:0006997">
    <property type="term" value="P:nucleus organization"/>
    <property type="evidence" value="ECO:0007669"/>
    <property type="project" value="InterPro"/>
</dbReference>
<feature type="compositionally biased region" description="Basic and acidic residues" evidence="6">
    <location>
        <begin position="912"/>
        <end position="924"/>
    </location>
</feature>
<reference evidence="7" key="2">
    <citation type="submission" date="2021-02" db="EMBL/GenBank/DDBJ databases">
        <authorList>
            <person name="Kimball J.A."/>
            <person name="Haas M.W."/>
            <person name="Macchietto M."/>
            <person name="Kono T."/>
            <person name="Duquette J."/>
            <person name="Shao M."/>
        </authorList>
    </citation>
    <scope>NUCLEOTIDE SEQUENCE</scope>
    <source>
        <tissue evidence="7">Fresh leaf tissue</tissue>
    </source>
</reference>
<accession>A0A8J5S512</accession>
<evidence type="ECO:0000256" key="3">
    <source>
        <dbReference type="ARBA" id="ARBA00024186"/>
    </source>
</evidence>
<comment type="caution">
    <text evidence="7">The sequence shown here is derived from an EMBL/GenBank/DDBJ whole genome shotgun (WGS) entry which is preliminary data.</text>
</comment>
<dbReference type="PANTHER" id="PTHR31908">
    <property type="entry name" value="PROTEIN CROWDED NUCLEI 4"/>
    <property type="match status" value="1"/>
</dbReference>
<keyword evidence="2" id="KW-0539">Nucleus</keyword>
<name>A0A8J5S512_ZIZPA</name>
<dbReference type="OrthoDB" id="673795at2759"/>
<feature type="region of interest" description="Disordered" evidence="6">
    <location>
        <begin position="1"/>
        <end position="20"/>
    </location>
</feature>
<protein>
    <recommendedName>
        <fullName evidence="9">Protein CROWDED NUCLEI 4</fullName>
    </recommendedName>
</protein>
<evidence type="ECO:0000256" key="2">
    <source>
        <dbReference type="ARBA" id="ARBA00023242"/>
    </source>
</evidence>
<dbReference type="InterPro" id="IPR040418">
    <property type="entry name" value="CRWN"/>
</dbReference>
<evidence type="ECO:0000256" key="4">
    <source>
        <dbReference type="ARBA" id="ARBA00024208"/>
    </source>
</evidence>
<comment type="similarity">
    <text evidence="4">Belongs to the CRWN family.</text>
</comment>
<evidence type="ECO:0000313" key="7">
    <source>
        <dbReference type="EMBL" id="KAG8055285.1"/>
    </source>
</evidence>
<dbReference type="Proteomes" id="UP000729402">
    <property type="component" value="Unassembled WGS sequence"/>
</dbReference>
<keyword evidence="8" id="KW-1185">Reference proteome</keyword>
<sequence length="1010" mass="116165">MASPRSAGGGVGGVGGGGAAGDEAIWRKLREAGFDEESVRRRDKAALISYISRLESEIYDYQHNLGLVLLERKELTSKYEQLRASSESAEIMHKRGCASQQSSLAEAKKREENLKKNIGIQKECVANLEKAVHDMRAETAEIKVSYETKLAEALQLMEAAHKKSDEAEEKLLLVKSLEAESIRTRNAALRSLHDIDDREDQLRRYNISCKLDIETKEKEISLQRKSLNDIQKILHEKEELLLKEQAVLDQRDENLLERSTHVTRSEKRVEEEKNILEAERKVLLEEKNKLDLKMEALVSREEALIQKESLLDKRESELLILQETIASKERAEIERLNQEHKIALEKIKHEFESEMDNKRMSFETEMEVRGAALDGRECALIERESVVAQRLQSVDLQLAELASKEETLAERSEELKQEEEKLLLHRETMHKELQKEREEIEKMKSDLEKENVFFEEEKQEAIQAQQNLVITQADRDELFTLQMKLKEEIDSLRAQKVELMADADRLQSEKERFEIEWELIDEKKEELQKEALRIAEEQRLITEYLKNESDIIKQEKDNLRVQFKNNSETLSHEHKEFMSKMQQEHASWLSKIQQERQDLKKDIDIQRMELLNSAKARQMEIDYYLREKEEVFEQEKSNELEHINSQKEMIKAKLEHVAVELQKLEDERKEATLERERREQELSEIKSSIEALNIQREKLQEQRKLLHSDREAITEQIQQLNVLEELKIDSENKQLSLIEPSKSKLGRITTVKDNDLRSHQDEDHQASPNNCSSQKHLLGRKLELSPSVSTPISWVRKCAQVIFKRSPEKNADCDRHVQNGVLSKLGESVDIEDVNLGFANSGSRSNGVLADQPGKIAGEVPHVDGAKVGKKRLNYLVSCDQNEVQEPRRKHRRSAVEKVSGGEITSNCPSALEEKCSKNEHDEAPLGLSDTSKEHEYGDKGPQNFKTYPASSVDGSDSVGDEEEPSEKITVSAAEPSNGDVLEDSGDSDDEGEEEEKTSSAKKLWRFLIT</sequence>
<proteinExistence type="inferred from homology"/>
<feature type="compositionally biased region" description="Acidic residues" evidence="6">
    <location>
        <begin position="981"/>
        <end position="996"/>
    </location>
</feature>